<evidence type="ECO:0000256" key="4">
    <source>
        <dbReference type="ARBA" id="ARBA00011335"/>
    </source>
</evidence>
<dbReference type="GO" id="GO:0004577">
    <property type="term" value="F:N-acetylglucosaminyldiphosphodolichol N-acetylglucosaminyltransferase activity"/>
    <property type="evidence" value="ECO:0007669"/>
    <property type="project" value="TreeGrafter"/>
</dbReference>
<evidence type="ECO:0000256" key="5">
    <source>
        <dbReference type="ARBA" id="ARBA00017467"/>
    </source>
</evidence>
<keyword evidence="13" id="KW-1185">Reference proteome</keyword>
<evidence type="ECO:0000256" key="6">
    <source>
        <dbReference type="ARBA" id="ARBA00022692"/>
    </source>
</evidence>
<dbReference type="Proteomes" id="UP001164286">
    <property type="component" value="Unassembled WGS sequence"/>
</dbReference>
<name>A0AA38H8S6_9TREE</name>
<keyword evidence="6 11" id="KW-0812">Transmembrane</keyword>
<feature type="transmembrane region" description="Helical" evidence="11">
    <location>
        <begin position="147"/>
        <end position="168"/>
    </location>
</feature>
<dbReference type="PANTHER" id="PTHR12154:SF4">
    <property type="entry name" value="UDP-N-ACETYLGLUCOSAMINE TRANSFERASE SUBUNIT ALG14 HOMOLOG"/>
    <property type="match status" value="1"/>
</dbReference>
<proteinExistence type="inferred from homology"/>
<accession>A0AA38H8S6</accession>
<evidence type="ECO:0000256" key="10">
    <source>
        <dbReference type="ARBA" id="ARBA00032062"/>
    </source>
</evidence>
<keyword evidence="8 11" id="KW-1133">Transmembrane helix</keyword>
<comment type="similarity">
    <text evidence="3 11">Belongs to the ALG14 family.</text>
</comment>
<dbReference type="InterPro" id="IPR013969">
    <property type="entry name" value="Oligosacch_biosynth_Alg14"/>
</dbReference>
<comment type="subcellular location">
    <subcellularLocation>
        <location evidence="1 11">Endoplasmic reticulum membrane</location>
        <topology evidence="1 11">Single-pass membrane protein</topology>
    </subcellularLocation>
    <subcellularLocation>
        <location evidence="2">Nucleus membrane</location>
        <topology evidence="2">Single-pass membrane protein</topology>
    </subcellularLocation>
</comment>
<reference evidence="12" key="1">
    <citation type="journal article" date="2022" name="G3 (Bethesda)">
        <title>High quality genome of the basidiomycete yeast Dioszegia hungarica PDD-24b-2 isolated from cloud water.</title>
        <authorList>
            <person name="Jarrige D."/>
            <person name="Haridas S."/>
            <person name="Bleykasten-Grosshans C."/>
            <person name="Joly M."/>
            <person name="Nadalig T."/>
            <person name="Sancelme M."/>
            <person name="Vuilleumier S."/>
            <person name="Grigoriev I.V."/>
            <person name="Amato P."/>
            <person name="Bringel F."/>
        </authorList>
    </citation>
    <scope>NUCLEOTIDE SEQUENCE</scope>
    <source>
        <strain evidence="12">PDD-24b-2</strain>
    </source>
</reference>
<sequence>MTAALLLIALSVALPLLLALRVYLVLPDSSKPASRRKDGEKCSLGIFLGSGGHTSEMRTLLSGLDFERYTPRTYVYCPGDDMSLKIVRDLEIAKGSSTESYHLVQLPRARRVAQPLLSTVLTSLKTLWVAFRLFFLQPLLSRPASPWVDVLLVNGPGTCVLVVAVSWIRRILGLRYTKIIYVESFARVKSLSLSGKILRPFVDTFVVQWPDAAGPSNGLPAHSETDGGAICGVGLRDGEGNVTNRVEYKGWLV</sequence>
<comment type="caution">
    <text evidence="12">The sequence shown here is derived from an EMBL/GenBank/DDBJ whole genome shotgun (WGS) entry which is preliminary data.</text>
</comment>
<dbReference type="AlphaFoldDB" id="A0AA38H8S6"/>
<dbReference type="GO" id="GO:0031965">
    <property type="term" value="C:nuclear membrane"/>
    <property type="evidence" value="ECO:0007669"/>
    <property type="project" value="UniProtKB-SubCell"/>
</dbReference>
<dbReference type="Gene3D" id="3.40.50.2000">
    <property type="entry name" value="Glycogen Phosphorylase B"/>
    <property type="match status" value="1"/>
</dbReference>
<evidence type="ECO:0000256" key="8">
    <source>
        <dbReference type="ARBA" id="ARBA00022989"/>
    </source>
</evidence>
<comment type="function">
    <text evidence="11">Involved in protein N-glycosylation. Essential for the second step of the dolichol-linked oligosaccharide pathway. Anchors the catalytic subunit ALG13 to the ER.</text>
</comment>
<dbReference type="GO" id="GO:0006488">
    <property type="term" value="P:dolichol-linked oligosaccharide biosynthetic process"/>
    <property type="evidence" value="ECO:0007669"/>
    <property type="project" value="InterPro"/>
</dbReference>
<keyword evidence="7 11" id="KW-0256">Endoplasmic reticulum</keyword>
<evidence type="ECO:0000256" key="7">
    <source>
        <dbReference type="ARBA" id="ARBA00022824"/>
    </source>
</evidence>
<feature type="transmembrane region" description="Helical" evidence="11">
    <location>
        <begin position="116"/>
        <end position="135"/>
    </location>
</feature>
<comment type="caution">
    <text evidence="11">Lacks conserved residue(s) required for the propagation of feature annotation.</text>
</comment>
<dbReference type="EMBL" id="JAKWFO010000005">
    <property type="protein sequence ID" value="KAI9636617.1"/>
    <property type="molecule type" value="Genomic_DNA"/>
</dbReference>
<protein>
    <recommendedName>
        <fullName evidence="5 11">UDP-N-acetylglucosamine transferase subunit ALG14</fullName>
    </recommendedName>
    <alternativeName>
        <fullName evidence="10 11">Asparagine-linked glycosylation protein 14</fullName>
    </alternativeName>
</protein>
<evidence type="ECO:0000313" key="13">
    <source>
        <dbReference type="Proteomes" id="UP001164286"/>
    </source>
</evidence>
<organism evidence="12 13">
    <name type="scientific">Dioszegia hungarica</name>
    <dbReference type="NCBI Taxonomy" id="4972"/>
    <lineage>
        <taxon>Eukaryota</taxon>
        <taxon>Fungi</taxon>
        <taxon>Dikarya</taxon>
        <taxon>Basidiomycota</taxon>
        <taxon>Agaricomycotina</taxon>
        <taxon>Tremellomycetes</taxon>
        <taxon>Tremellales</taxon>
        <taxon>Bulleribasidiaceae</taxon>
        <taxon>Dioszegia</taxon>
    </lineage>
</organism>
<evidence type="ECO:0000313" key="12">
    <source>
        <dbReference type="EMBL" id="KAI9636617.1"/>
    </source>
</evidence>
<evidence type="ECO:0000256" key="11">
    <source>
        <dbReference type="RuleBase" id="RU362127"/>
    </source>
</evidence>
<evidence type="ECO:0000256" key="2">
    <source>
        <dbReference type="ARBA" id="ARBA00004590"/>
    </source>
</evidence>
<gene>
    <name evidence="11" type="primary">ALG14</name>
    <name evidence="12" type="ORF">MKK02DRAFT_45322</name>
</gene>
<comment type="subunit">
    <text evidence="4 11">Heterodimer with ALG13 to form a functional enzyme.</text>
</comment>
<feature type="transmembrane region" description="Helical" evidence="11">
    <location>
        <begin position="6"/>
        <end position="26"/>
    </location>
</feature>
<dbReference type="Pfam" id="PF08660">
    <property type="entry name" value="Alg14"/>
    <property type="match status" value="1"/>
</dbReference>
<evidence type="ECO:0000256" key="9">
    <source>
        <dbReference type="ARBA" id="ARBA00023136"/>
    </source>
</evidence>
<keyword evidence="9 11" id="KW-0472">Membrane</keyword>
<dbReference type="PANTHER" id="PTHR12154">
    <property type="entry name" value="GLYCOSYL TRANSFERASE-RELATED"/>
    <property type="match status" value="1"/>
</dbReference>
<dbReference type="GO" id="GO:0043541">
    <property type="term" value="C:UDP-N-acetylglucosamine transferase complex"/>
    <property type="evidence" value="ECO:0007669"/>
    <property type="project" value="TreeGrafter"/>
</dbReference>
<evidence type="ECO:0000256" key="3">
    <source>
        <dbReference type="ARBA" id="ARBA00009731"/>
    </source>
</evidence>
<evidence type="ECO:0000256" key="1">
    <source>
        <dbReference type="ARBA" id="ARBA00004389"/>
    </source>
</evidence>